<dbReference type="InterPro" id="IPR002109">
    <property type="entry name" value="Glutaredoxin"/>
</dbReference>
<dbReference type="OrthoDB" id="9795531at2"/>
<reference evidence="2 3" key="1">
    <citation type="submission" date="2018-10" db="EMBL/GenBank/DDBJ databases">
        <title>Draft genome sequence of Weissella viridescens UCO-SMC3.</title>
        <authorList>
            <person name="Garcia-Cancino A."/>
            <person name="Espinoza-Monje M."/>
            <person name="Albarracin L."/>
            <person name="Garcia-Castillo V."/>
            <person name="Campos-Martin J."/>
            <person name="Nakano Y."/>
            <person name="Guitierrez-Zamorano C."/>
            <person name="Ikeda-Ohtsubo W."/>
            <person name="Morita H."/>
            <person name="Kitazawa H."/>
            <person name="Villena J."/>
        </authorList>
    </citation>
    <scope>NUCLEOTIDE SEQUENCE [LARGE SCALE GENOMIC DNA]</scope>
    <source>
        <strain evidence="2 3">UCO-SMC3</strain>
    </source>
</reference>
<dbReference type="PANTHER" id="PTHR34386">
    <property type="entry name" value="GLUTAREDOXIN"/>
    <property type="match status" value="1"/>
</dbReference>
<dbReference type="Gene3D" id="3.40.30.10">
    <property type="entry name" value="Glutaredoxin"/>
    <property type="match status" value="1"/>
</dbReference>
<dbReference type="InterPro" id="IPR036249">
    <property type="entry name" value="Thioredoxin-like_sf"/>
</dbReference>
<dbReference type="Pfam" id="PF00462">
    <property type="entry name" value="Glutaredoxin"/>
    <property type="match status" value="1"/>
</dbReference>
<feature type="domain" description="Glutaredoxin" evidence="1">
    <location>
        <begin position="3"/>
        <end position="56"/>
    </location>
</feature>
<dbReference type="EMBL" id="RHGY01000002">
    <property type="protein sequence ID" value="RRG18250.1"/>
    <property type="molecule type" value="Genomic_DNA"/>
</dbReference>
<accession>A0A3P2RHN0</accession>
<evidence type="ECO:0000313" key="2">
    <source>
        <dbReference type="EMBL" id="RRG18250.1"/>
    </source>
</evidence>
<dbReference type="AlphaFoldDB" id="A0A3P2RHN0"/>
<dbReference type="InterPro" id="IPR051548">
    <property type="entry name" value="Grx-like_ET"/>
</dbReference>
<dbReference type="GO" id="GO:0009055">
    <property type="term" value="F:electron transfer activity"/>
    <property type="evidence" value="ECO:0007669"/>
    <property type="project" value="TreeGrafter"/>
</dbReference>
<dbReference type="GO" id="GO:0045454">
    <property type="term" value="P:cell redox homeostasis"/>
    <property type="evidence" value="ECO:0007669"/>
    <property type="project" value="TreeGrafter"/>
</dbReference>
<proteinExistence type="predicted"/>
<dbReference type="PROSITE" id="PS51354">
    <property type="entry name" value="GLUTAREDOXIN_2"/>
    <property type="match status" value="1"/>
</dbReference>
<evidence type="ECO:0000313" key="3">
    <source>
        <dbReference type="Proteomes" id="UP000275836"/>
    </source>
</evidence>
<dbReference type="CDD" id="cd02976">
    <property type="entry name" value="NrdH"/>
    <property type="match status" value="1"/>
</dbReference>
<dbReference type="PANTHER" id="PTHR34386:SF1">
    <property type="entry name" value="GLUTAREDOXIN-LIKE PROTEIN NRDH"/>
    <property type="match status" value="1"/>
</dbReference>
<dbReference type="SUPFAM" id="SSF52833">
    <property type="entry name" value="Thioredoxin-like"/>
    <property type="match status" value="1"/>
</dbReference>
<name>A0A3P2RHN0_WEIVI</name>
<protein>
    <submittedName>
        <fullName evidence="2">Glutaredoxin family protein</fullName>
    </submittedName>
</protein>
<evidence type="ECO:0000259" key="1">
    <source>
        <dbReference type="Pfam" id="PF00462"/>
    </source>
</evidence>
<dbReference type="RefSeq" id="WP_124942895.1">
    <property type="nucleotide sequence ID" value="NZ_RHGY01000002.1"/>
</dbReference>
<dbReference type="Proteomes" id="UP000275836">
    <property type="component" value="Unassembled WGS sequence"/>
</dbReference>
<comment type="caution">
    <text evidence="2">The sequence shown here is derived from an EMBL/GenBank/DDBJ whole genome shotgun (WGS) entry which is preliminary data.</text>
</comment>
<sequence length="79" mass="8768">MEVTVYSKNNCGKCSFVKNNLKQFGVDFKEINVDEDDKERAKLNAKGISSMPYVEYEGGSFTGVDIIGLKAIKELANDL</sequence>
<gene>
    <name evidence="2" type="ORF">D3P96_02885</name>
</gene>
<organism evidence="2 3">
    <name type="scientific">Weissella viridescens</name>
    <name type="common">Lactobacillus viridescens</name>
    <dbReference type="NCBI Taxonomy" id="1629"/>
    <lineage>
        <taxon>Bacteria</taxon>
        <taxon>Bacillati</taxon>
        <taxon>Bacillota</taxon>
        <taxon>Bacilli</taxon>
        <taxon>Lactobacillales</taxon>
        <taxon>Lactobacillaceae</taxon>
        <taxon>Weissella</taxon>
    </lineage>
</organism>